<keyword evidence="1" id="KW-1133">Transmembrane helix</keyword>
<proteinExistence type="predicted"/>
<keyword evidence="1" id="KW-0812">Transmembrane</keyword>
<keyword evidence="1" id="KW-0472">Membrane</keyword>
<dbReference type="Proteomes" id="UP001320899">
    <property type="component" value="Unassembled WGS sequence"/>
</dbReference>
<accession>A0ABT3AHA0</accession>
<protein>
    <submittedName>
        <fullName evidence="2">Uncharacterized protein</fullName>
    </submittedName>
</protein>
<reference evidence="2 3" key="1">
    <citation type="submission" date="2022-10" db="EMBL/GenBank/DDBJ databases">
        <title>Ruegeria sp. nov., isolated from ocean surface sediments.</title>
        <authorList>
            <person name="He W."/>
            <person name="Xue H.-P."/>
            <person name="Zhang D.-F."/>
        </authorList>
    </citation>
    <scope>NUCLEOTIDE SEQUENCE [LARGE SCALE GENOMIC DNA]</scope>
    <source>
        <strain evidence="2 3">XHP0148</strain>
    </source>
</reference>
<comment type="caution">
    <text evidence="2">The sequence shown here is derived from an EMBL/GenBank/DDBJ whole genome shotgun (WGS) entry which is preliminary data.</text>
</comment>
<organism evidence="2 3">
    <name type="scientific">Ruegeria aquimaris</name>
    <dbReference type="NCBI Taxonomy" id="2984333"/>
    <lineage>
        <taxon>Bacteria</taxon>
        <taxon>Pseudomonadati</taxon>
        <taxon>Pseudomonadota</taxon>
        <taxon>Alphaproteobacteria</taxon>
        <taxon>Rhodobacterales</taxon>
        <taxon>Roseobacteraceae</taxon>
        <taxon>Ruegeria</taxon>
    </lineage>
</organism>
<feature type="transmembrane region" description="Helical" evidence="1">
    <location>
        <begin position="63"/>
        <end position="80"/>
    </location>
</feature>
<dbReference type="RefSeq" id="WP_263827768.1">
    <property type="nucleotide sequence ID" value="NZ_JAOWLB010000003.1"/>
</dbReference>
<gene>
    <name evidence="2" type="ORF">OE747_06375</name>
</gene>
<evidence type="ECO:0000256" key="1">
    <source>
        <dbReference type="SAM" id="Phobius"/>
    </source>
</evidence>
<evidence type="ECO:0000313" key="3">
    <source>
        <dbReference type="Proteomes" id="UP001320899"/>
    </source>
</evidence>
<feature type="transmembrane region" description="Helical" evidence="1">
    <location>
        <begin position="100"/>
        <end position="120"/>
    </location>
</feature>
<keyword evidence="3" id="KW-1185">Reference proteome</keyword>
<sequence>MTPFVRIFFPGIMLVATAFAIQLTGLAQRLGADPWWADKVIWAGIPLGIGLAMTAWVLRIPRNMRLVGFSLLTFFAFAVAKEGKLRFADSLAEDALAGQAWYLGWLATCALAAAAVSSLFRYDRQTH</sequence>
<evidence type="ECO:0000313" key="2">
    <source>
        <dbReference type="EMBL" id="MCV2887957.1"/>
    </source>
</evidence>
<name>A0ABT3AHA0_9RHOB</name>
<feature type="transmembrane region" description="Helical" evidence="1">
    <location>
        <begin position="40"/>
        <end position="58"/>
    </location>
</feature>
<feature type="transmembrane region" description="Helical" evidence="1">
    <location>
        <begin position="7"/>
        <end position="28"/>
    </location>
</feature>
<dbReference type="EMBL" id="JAOWLB010000003">
    <property type="protein sequence ID" value="MCV2887957.1"/>
    <property type="molecule type" value="Genomic_DNA"/>
</dbReference>